<reference evidence="1 2" key="1">
    <citation type="submission" date="2023-03" db="EMBL/GenBank/DDBJ databases">
        <title>Isolation and description of six Streptomyces strains from soil environments, able to metabolize different microbial glucans.</title>
        <authorList>
            <person name="Widen T."/>
            <person name="Larsbrink J."/>
        </authorList>
    </citation>
    <scope>NUCLEOTIDE SEQUENCE [LARGE SCALE GENOMIC DNA]</scope>
    <source>
        <strain evidence="1 2">Alt3</strain>
        <plasmid evidence="1 2">unnamed1</plasmid>
    </source>
</reference>
<accession>A0ABY9JNJ1</accession>
<evidence type="ECO:0000313" key="2">
    <source>
        <dbReference type="Proteomes" id="UP001224433"/>
    </source>
</evidence>
<proteinExistence type="predicted"/>
<dbReference type="EMBL" id="CP120984">
    <property type="protein sequence ID" value="WLQ69288.1"/>
    <property type="molecule type" value="Genomic_DNA"/>
</dbReference>
<protein>
    <recommendedName>
        <fullName evidence="3">ATP-binding protein</fullName>
    </recommendedName>
</protein>
<keyword evidence="2" id="KW-1185">Reference proteome</keyword>
<sequence>MLESAPWSVAAARRRVITQLKDWGHRLPAAAVTTVEDVTTLLVQTAVADTGRRISVHLSTQDAQVCVLVLSHQAGLTPGHTPGGDRVLHEVTAQAGMTGCGTDTGPDGRRLWAVIDL</sequence>
<organism evidence="1 2">
    <name type="scientific">Streptomyces glycanivorans</name>
    <dbReference type="NCBI Taxonomy" id="3033808"/>
    <lineage>
        <taxon>Bacteria</taxon>
        <taxon>Bacillati</taxon>
        <taxon>Actinomycetota</taxon>
        <taxon>Actinomycetes</taxon>
        <taxon>Kitasatosporales</taxon>
        <taxon>Streptomycetaceae</taxon>
        <taxon>Streptomyces</taxon>
    </lineage>
</organism>
<keyword evidence="1" id="KW-0614">Plasmid</keyword>
<dbReference type="RefSeq" id="WP_306105363.1">
    <property type="nucleotide sequence ID" value="NZ_CP120984.1"/>
</dbReference>
<name>A0ABY9JNJ1_9ACTN</name>
<dbReference type="Proteomes" id="UP001224433">
    <property type="component" value="Plasmid unnamed1"/>
</dbReference>
<evidence type="ECO:0008006" key="3">
    <source>
        <dbReference type="Google" id="ProtNLM"/>
    </source>
</evidence>
<gene>
    <name evidence="1" type="ORF">P8A20_37840</name>
</gene>
<evidence type="ECO:0000313" key="1">
    <source>
        <dbReference type="EMBL" id="WLQ69288.1"/>
    </source>
</evidence>
<geneLocation type="plasmid" evidence="1 2">
    <name>unnamed1</name>
</geneLocation>